<evidence type="ECO:0000313" key="6">
    <source>
        <dbReference type="Proteomes" id="UP000216188"/>
    </source>
</evidence>
<dbReference type="EMBL" id="NNRM01000015">
    <property type="protein sequence ID" value="OYR28448.1"/>
    <property type="molecule type" value="Genomic_DNA"/>
</dbReference>
<dbReference type="Proteomes" id="UP000216188">
    <property type="component" value="Unassembled WGS sequence"/>
</dbReference>
<dbReference type="SUPFAM" id="SSF47413">
    <property type="entry name" value="lambda repressor-like DNA-binding domains"/>
    <property type="match status" value="1"/>
</dbReference>
<dbReference type="AlphaFoldDB" id="A0A256GN73"/>
<protein>
    <submittedName>
        <fullName evidence="5">Helix-turn-helix family protein</fullName>
    </submittedName>
</protein>
<dbReference type="InterPro" id="IPR036286">
    <property type="entry name" value="LexA/Signal_pep-like_sf"/>
</dbReference>
<dbReference type="CDD" id="cd00093">
    <property type="entry name" value="HTH_XRE"/>
    <property type="match status" value="1"/>
</dbReference>
<keyword evidence="1" id="KW-0805">Transcription regulation</keyword>
<sequence length="227" mass="25115">MDQHDIADLSISERLRELVPDRQVSESARRCGIAQRTFASYLQGTMPTVPKLVQLAEGLGVNLAWLATGVEPKFPPDKAFIQPFSDQEAPGFTLVPRLDVEASAGPGALAHNEQAIDYLAFQESWLRARKINPSYARVLTAKGDSMEPTIRNGDVLLVDTSINHILDNTIYVIVYGDILLVKRVHSRLNGTVQLISDNPLYPPEEVTAGEIEQLHVAGRVMWFGRSI</sequence>
<evidence type="ECO:0000259" key="4">
    <source>
        <dbReference type="PROSITE" id="PS50943"/>
    </source>
</evidence>
<dbReference type="PANTHER" id="PTHR40661">
    <property type="match status" value="1"/>
</dbReference>
<keyword evidence="3" id="KW-0804">Transcription</keyword>
<dbReference type="GO" id="GO:0003677">
    <property type="term" value="F:DNA binding"/>
    <property type="evidence" value="ECO:0007669"/>
    <property type="project" value="UniProtKB-KW"/>
</dbReference>
<dbReference type="SUPFAM" id="SSF51306">
    <property type="entry name" value="LexA/Signal peptidase"/>
    <property type="match status" value="1"/>
</dbReference>
<feature type="domain" description="HTH cro/C1-type" evidence="4">
    <location>
        <begin position="28"/>
        <end position="66"/>
    </location>
</feature>
<dbReference type="Gene3D" id="1.10.260.40">
    <property type="entry name" value="lambda repressor-like DNA-binding domains"/>
    <property type="match status" value="1"/>
</dbReference>
<dbReference type="InterPro" id="IPR015927">
    <property type="entry name" value="Peptidase_S24_S26A/B/C"/>
</dbReference>
<dbReference type="Gene3D" id="2.10.109.10">
    <property type="entry name" value="Umud Fragment, subunit A"/>
    <property type="match status" value="1"/>
</dbReference>
<dbReference type="PANTHER" id="PTHR40661:SF3">
    <property type="entry name" value="FELS-1 PROPHAGE TRANSCRIPTIONAL REGULATOR"/>
    <property type="match status" value="1"/>
</dbReference>
<evidence type="ECO:0000256" key="3">
    <source>
        <dbReference type="ARBA" id="ARBA00023163"/>
    </source>
</evidence>
<dbReference type="CDD" id="cd06529">
    <property type="entry name" value="S24_LexA-like"/>
    <property type="match status" value="1"/>
</dbReference>
<proteinExistence type="predicted"/>
<keyword evidence="2" id="KW-0238">DNA-binding</keyword>
<organism evidence="5 6">
    <name type="scientific">Brucella pseudogrignonensis</name>
    <dbReference type="NCBI Taxonomy" id="419475"/>
    <lineage>
        <taxon>Bacteria</taxon>
        <taxon>Pseudomonadati</taxon>
        <taxon>Pseudomonadota</taxon>
        <taxon>Alphaproteobacteria</taxon>
        <taxon>Hyphomicrobiales</taxon>
        <taxon>Brucellaceae</taxon>
        <taxon>Brucella/Ochrobactrum group</taxon>
        <taxon>Brucella</taxon>
    </lineage>
</organism>
<accession>A0A256GN73</accession>
<keyword evidence="6" id="KW-1185">Reference proteome</keyword>
<gene>
    <name evidence="5" type="ORF">CEV34_1147</name>
</gene>
<dbReference type="InterPro" id="IPR039418">
    <property type="entry name" value="LexA-like"/>
</dbReference>
<dbReference type="PROSITE" id="PS50943">
    <property type="entry name" value="HTH_CROC1"/>
    <property type="match status" value="1"/>
</dbReference>
<dbReference type="InterPro" id="IPR010982">
    <property type="entry name" value="Lambda_DNA-bd_dom_sf"/>
</dbReference>
<dbReference type="InterPro" id="IPR001387">
    <property type="entry name" value="Cro/C1-type_HTH"/>
</dbReference>
<evidence type="ECO:0000256" key="1">
    <source>
        <dbReference type="ARBA" id="ARBA00023015"/>
    </source>
</evidence>
<comment type="caution">
    <text evidence="5">The sequence shown here is derived from an EMBL/GenBank/DDBJ whole genome shotgun (WGS) entry which is preliminary data.</text>
</comment>
<name>A0A256GN73_9HYPH</name>
<evidence type="ECO:0000313" key="5">
    <source>
        <dbReference type="EMBL" id="OYR28448.1"/>
    </source>
</evidence>
<evidence type="ECO:0000256" key="2">
    <source>
        <dbReference type="ARBA" id="ARBA00023125"/>
    </source>
</evidence>
<reference evidence="5 6" key="1">
    <citation type="submission" date="2017-07" db="EMBL/GenBank/DDBJ databases">
        <title>Phylogenetic study on the rhizospheric bacterium Ochrobactrum sp. A44.</title>
        <authorList>
            <person name="Krzyzanowska D.M."/>
            <person name="Ossowicki A."/>
            <person name="Rajewska M."/>
            <person name="Maciag T."/>
            <person name="Kaczynski Z."/>
            <person name="Czerwicka M."/>
            <person name="Jafra S."/>
        </authorList>
    </citation>
    <scope>NUCLEOTIDE SEQUENCE [LARGE SCALE GENOMIC DNA]</scope>
    <source>
        <strain evidence="5 6">CCUG 30717</strain>
    </source>
</reference>
<dbReference type="Pfam" id="PF00717">
    <property type="entry name" value="Peptidase_S24"/>
    <property type="match status" value="1"/>
</dbReference>